<proteinExistence type="predicted"/>
<organism evidence="1 2">
    <name type="scientific">Dichomitus squalens</name>
    <dbReference type="NCBI Taxonomy" id="114155"/>
    <lineage>
        <taxon>Eukaryota</taxon>
        <taxon>Fungi</taxon>
        <taxon>Dikarya</taxon>
        <taxon>Basidiomycota</taxon>
        <taxon>Agaricomycotina</taxon>
        <taxon>Agaricomycetes</taxon>
        <taxon>Polyporales</taxon>
        <taxon>Polyporaceae</taxon>
        <taxon>Dichomitus</taxon>
    </lineage>
</organism>
<evidence type="ECO:0000313" key="2">
    <source>
        <dbReference type="Proteomes" id="UP000292082"/>
    </source>
</evidence>
<protein>
    <submittedName>
        <fullName evidence="1">Uncharacterized protein</fullName>
    </submittedName>
</protein>
<name>A0A4Q9Q9U3_9APHY</name>
<dbReference type="EMBL" id="ML145086">
    <property type="protein sequence ID" value="TBU64403.1"/>
    <property type="molecule type" value="Genomic_DNA"/>
</dbReference>
<evidence type="ECO:0000313" key="1">
    <source>
        <dbReference type="EMBL" id="TBU64403.1"/>
    </source>
</evidence>
<reference evidence="1 2" key="1">
    <citation type="submission" date="2019-01" db="EMBL/GenBank/DDBJ databases">
        <title>Draft genome sequences of three monokaryotic isolates of the white-rot basidiomycete fungus Dichomitus squalens.</title>
        <authorList>
            <consortium name="DOE Joint Genome Institute"/>
            <person name="Lopez S.C."/>
            <person name="Andreopoulos B."/>
            <person name="Pangilinan J."/>
            <person name="Lipzen A."/>
            <person name="Riley R."/>
            <person name="Ahrendt S."/>
            <person name="Ng V."/>
            <person name="Barry K."/>
            <person name="Daum C."/>
            <person name="Grigoriev I.V."/>
            <person name="Hilden K.S."/>
            <person name="Makela M.R."/>
            <person name="de Vries R.P."/>
        </authorList>
    </citation>
    <scope>NUCLEOTIDE SEQUENCE [LARGE SCALE GENOMIC DNA]</scope>
    <source>
        <strain evidence="1 2">CBS 464.89</strain>
    </source>
</reference>
<keyword evidence="2" id="KW-1185">Reference proteome</keyword>
<gene>
    <name evidence="1" type="ORF">BD310DRAFT_396080</name>
</gene>
<accession>A0A4Q9Q9U3</accession>
<sequence length="327" mass="35292">MARATILDSSILSRASLRRARPKPKYPPRARRSSQLCALARRFRHSAPNSFIHSFVRSFIRSFSVGARRTSSTGRSPLRPAAAGATPLSPGSHGYRGRESGLRSRFSPRQLLLKLPRALHSTRSRLNGLGAVHPRPPGIAPSTRGERRRTASWRMRIRTGHGSIAGGGRAATLDGSPSFARPCSPVLLVLHARLSRHASPRRPKVLPLADGGDSTSERRSPPRTPRTRESPQPPSRISSYPAPPFWTSGSMPASCSCSFRCARWGGGRTQPIARHISVTALGPRAARSVGDLATQNPVLSARCSGAICTDATDAKPRPPTRAACLWV</sequence>
<dbReference type="Proteomes" id="UP000292082">
    <property type="component" value="Unassembled WGS sequence"/>
</dbReference>
<dbReference type="AlphaFoldDB" id="A0A4Q9Q9U3"/>